<protein>
    <recommendedName>
        <fullName evidence="5">Capsular polysaccharide biosynthesis protein</fullName>
    </recommendedName>
</protein>
<evidence type="ECO:0000313" key="1">
    <source>
        <dbReference type="EMBL" id="QFG38583.1"/>
    </source>
</evidence>
<dbReference type="AlphaFoldDB" id="A0AAE6NZS1"/>
<gene>
    <name evidence="2" type="ORF">BDE18_0096</name>
    <name evidence="1" type="ORF">ESD82_21525</name>
</gene>
<organism evidence="1 4">
    <name type="scientific">Paracoccus pantotrophus</name>
    <name type="common">Thiosphaera pantotropha</name>
    <dbReference type="NCBI Taxonomy" id="82367"/>
    <lineage>
        <taxon>Bacteria</taxon>
        <taxon>Pseudomonadati</taxon>
        <taxon>Pseudomonadota</taxon>
        <taxon>Alphaproteobacteria</taxon>
        <taxon>Rhodobacterales</taxon>
        <taxon>Paracoccaceae</taxon>
        <taxon>Paracoccus</taxon>
    </lineage>
</organism>
<evidence type="ECO:0008006" key="5">
    <source>
        <dbReference type="Google" id="ProtNLM"/>
    </source>
</evidence>
<dbReference type="GeneID" id="51373181"/>
<evidence type="ECO:0000313" key="2">
    <source>
        <dbReference type="EMBL" id="RKS50885.1"/>
    </source>
</evidence>
<reference evidence="1 4" key="2">
    <citation type="submission" date="2019-01" db="EMBL/GenBank/DDBJ databases">
        <title>Complete Genome Sequence and Annotation of the Paracoccus pantotrophus type strain DSM 2944.</title>
        <authorList>
            <person name="Bockwoldt J.A."/>
            <person name="Zimmermann M."/>
            <person name="Tiso T."/>
            <person name="Blank L.M."/>
        </authorList>
    </citation>
    <scope>NUCLEOTIDE SEQUENCE [LARGE SCALE GENOMIC DNA]</scope>
    <source>
        <strain evidence="1 4">DSM 2944</strain>
    </source>
</reference>
<dbReference type="EMBL" id="RBLI01000001">
    <property type="protein sequence ID" value="RKS50885.1"/>
    <property type="molecule type" value="Genomic_DNA"/>
</dbReference>
<proteinExistence type="predicted"/>
<reference evidence="2 3" key="1">
    <citation type="submission" date="2018-10" db="EMBL/GenBank/DDBJ databases">
        <title>Genomic Encyclopedia of Archaeal and Bacterial Type Strains, Phase II (KMG-II): from individual species to whole genera.</title>
        <authorList>
            <person name="Goeker M."/>
        </authorList>
    </citation>
    <scope>NUCLEOTIDE SEQUENCE [LARGE SCALE GENOMIC DNA]</scope>
    <source>
        <strain evidence="3">ATCC 35512 / DSM 2944 / CIP 106514 / LMD 82.5 / NBRC 102493 / NCCB 82005 / GB17</strain>
        <strain evidence="2">DSM 2944</strain>
    </source>
</reference>
<accession>A0AAE6NZS1</accession>
<name>A0AAE6NZS1_PARPN</name>
<evidence type="ECO:0000313" key="4">
    <source>
        <dbReference type="Proteomes" id="UP000326453"/>
    </source>
</evidence>
<dbReference type="EMBL" id="CP044426">
    <property type="protein sequence ID" value="QFG38583.1"/>
    <property type="molecule type" value="Genomic_DNA"/>
</dbReference>
<sequence length="306" mass="34070">MTHAPVLRVYLEGSMLETARAGSFNFLTVLRRAVEARGWRVEWHQTGTLARMAAPLRDGYALFHMEAPTHARALTFRRAYHYPFWQIEPVPQRWRFAVAQRRYDPAAVDPEPARAFAERLRARVLPGPPPRRGDTILVPLQGHIRRCRSFQTMSPVEMLKAIAATGRPTVATLHPRESYDEADRAALAELAARHPNLRIGGDTAQLLRDCAFVATQNSAVAFDGYLLGKPAVLFGQIDFHHIGLNVAELGAAQALARAESHAPDFDRYLFWFLQQNAINATLPDAEARILAAMRRGGWPIGAAPGT</sequence>
<dbReference type="RefSeq" id="WP_147427423.1">
    <property type="nucleotide sequence ID" value="NZ_CP044426.1"/>
</dbReference>
<keyword evidence="3" id="KW-1185">Reference proteome</keyword>
<dbReference type="Proteomes" id="UP000326453">
    <property type="component" value="Chromosome 1"/>
</dbReference>
<dbReference type="Proteomes" id="UP000273626">
    <property type="component" value="Unassembled WGS sequence"/>
</dbReference>
<dbReference type="KEGG" id="ppan:ESD82_21525"/>
<evidence type="ECO:0000313" key="3">
    <source>
        <dbReference type="Proteomes" id="UP000273626"/>
    </source>
</evidence>